<comment type="subcellular location">
    <subcellularLocation>
        <location evidence="1">Cell outer membrane</location>
    </subcellularLocation>
</comment>
<dbReference type="Pfam" id="PF14322">
    <property type="entry name" value="SusD-like_3"/>
    <property type="match status" value="1"/>
</dbReference>
<evidence type="ECO:0000256" key="2">
    <source>
        <dbReference type="ARBA" id="ARBA00006275"/>
    </source>
</evidence>
<evidence type="ECO:0000313" key="8">
    <source>
        <dbReference type="EMBL" id="PVH26448.1"/>
    </source>
</evidence>
<dbReference type="OrthoDB" id="9792139at2"/>
<evidence type="ECO:0000256" key="5">
    <source>
        <dbReference type="ARBA" id="ARBA00023237"/>
    </source>
</evidence>
<keyword evidence="9" id="KW-1185">Reference proteome</keyword>
<gene>
    <name evidence="8" type="ORF">DC487_02180</name>
</gene>
<evidence type="ECO:0000256" key="3">
    <source>
        <dbReference type="ARBA" id="ARBA00022729"/>
    </source>
</evidence>
<protein>
    <submittedName>
        <fullName evidence="8">RagB/SusD family nutrient uptake outer membrane protein</fullName>
    </submittedName>
</protein>
<accession>A0A2T8HLX8</accession>
<evidence type="ECO:0000259" key="7">
    <source>
        <dbReference type="Pfam" id="PF14322"/>
    </source>
</evidence>
<keyword evidence="3" id="KW-0732">Signal</keyword>
<dbReference type="InterPro" id="IPR011990">
    <property type="entry name" value="TPR-like_helical_dom_sf"/>
</dbReference>
<dbReference type="SUPFAM" id="SSF48452">
    <property type="entry name" value="TPR-like"/>
    <property type="match status" value="1"/>
</dbReference>
<keyword evidence="5" id="KW-0998">Cell outer membrane</keyword>
<dbReference type="RefSeq" id="WP_116774313.1">
    <property type="nucleotide sequence ID" value="NZ_QDKG01000001.1"/>
</dbReference>
<keyword evidence="4" id="KW-0472">Membrane</keyword>
<evidence type="ECO:0000256" key="4">
    <source>
        <dbReference type="ARBA" id="ARBA00023136"/>
    </source>
</evidence>
<comment type="similarity">
    <text evidence="2">Belongs to the SusD family.</text>
</comment>
<dbReference type="Proteomes" id="UP000245627">
    <property type="component" value="Unassembled WGS sequence"/>
</dbReference>
<comment type="caution">
    <text evidence="8">The sequence shown here is derived from an EMBL/GenBank/DDBJ whole genome shotgun (WGS) entry which is preliminary data.</text>
</comment>
<dbReference type="PROSITE" id="PS51257">
    <property type="entry name" value="PROKAR_LIPOPROTEIN"/>
    <property type="match status" value="1"/>
</dbReference>
<evidence type="ECO:0000313" key="9">
    <source>
        <dbReference type="Proteomes" id="UP000245627"/>
    </source>
</evidence>
<dbReference type="InterPro" id="IPR033985">
    <property type="entry name" value="SusD-like_N"/>
</dbReference>
<dbReference type="Pfam" id="PF07980">
    <property type="entry name" value="SusD_RagB"/>
    <property type="match status" value="1"/>
</dbReference>
<dbReference type="InterPro" id="IPR012944">
    <property type="entry name" value="SusD_RagB_dom"/>
</dbReference>
<feature type="domain" description="SusD-like N-terminal" evidence="7">
    <location>
        <begin position="108"/>
        <end position="228"/>
    </location>
</feature>
<dbReference type="Gene3D" id="1.25.40.390">
    <property type="match status" value="1"/>
</dbReference>
<evidence type="ECO:0000259" key="6">
    <source>
        <dbReference type="Pfam" id="PF07980"/>
    </source>
</evidence>
<dbReference type="EMBL" id="QDKG01000001">
    <property type="protein sequence ID" value="PVH26448.1"/>
    <property type="molecule type" value="Genomic_DNA"/>
</dbReference>
<feature type="domain" description="RagB/SusD" evidence="6">
    <location>
        <begin position="275"/>
        <end position="589"/>
    </location>
</feature>
<dbReference type="GO" id="GO:0009279">
    <property type="term" value="C:cell outer membrane"/>
    <property type="evidence" value="ECO:0007669"/>
    <property type="project" value="UniProtKB-SubCell"/>
</dbReference>
<organism evidence="8 9">
    <name type="scientific">Sphingobacterium corticibacter</name>
    <dbReference type="NCBI Taxonomy" id="2171749"/>
    <lineage>
        <taxon>Bacteria</taxon>
        <taxon>Pseudomonadati</taxon>
        <taxon>Bacteroidota</taxon>
        <taxon>Sphingobacteriia</taxon>
        <taxon>Sphingobacteriales</taxon>
        <taxon>Sphingobacteriaceae</taxon>
        <taxon>Sphingobacterium</taxon>
    </lineage>
</organism>
<reference evidence="8 9" key="1">
    <citation type="submission" date="2018-04" db="EMBL/GenBank/DDBJ databases">
        <title>Sphingobacterium cortibacter sp. nov.</title>
        <authorList>
            <person name="Li Y."/>
        </authorList>
    </citation>
    <scope>NUCLEOTIDE SEQUENCE [LARGE SCALE GENOMIC DNA]</scope>
    <source>
        <strain evidence="8 9">2c-3</strain>
    </source>
</reference>
<dbReference type="AlphaFoldDB" id="A0A2T8HLX8"/>
<proteinExistence type="inferred from homology"/>
<sequence length="589" mass="65017">MKTKLLTIIQWGLCGSLLISGCSKSFLEQPPLGELTEDQLSNKVGVMSLLTGTYSALAASRDDDGLGGGGPWESSPDNWIYGSVASGEAHKGSDGGDQPAINQIARLSFDASNGFFNNKWKSSFEGISRANQTLRFLGLAQDLTDQERLEIAAQARFLRAHFYSDLKKMFNQVPWIDETSETLYAPNTADIWPQIQADFEYAFENLPATQSEVGRVNKWAAGAYLGKTLLYQKKFPEAATVFTDVINNGVTSNGLKYDLVPFRNNFDAATKNNAESVFAIQMVANDGTNSITFANSGGRLNFPYESPFRCCGFYQPTQDLVNSYRTSPTTGLPYLDDYNSTAIASDMNIASDAAFTPDATTVDPRLDWTVGRRGIPFHDWGLHPGRRWIREQSSAGPYSNKKNIYWQATQDVYSDQSSWAPGTAINVLVIRFADVLLMAAEAQAQNGALPIAQTYVNRVRARAATPSGWLYSYINNSAPMAGFNTTPAANYLINEYPAGYFTSTDLALKAIYFERKLELAMEGHRFFDLSRWGMLQTSMNTFYNYEGGITTDVRGATAISRTNYFPIPQNQIDLSVINGSPTLTQNPGY</sequence>
<name>A0A2T8HLX8_9SPHI</name>
<evidence type="ECO:0000256" key="1">
    <source>
        <dbReference type="ARBA" id="ARBA00004442"/>
    </source>
</evidence>